<dbReference type="AlphaFoldDB" id="A0A1H9ANL3"/>
<dbReference type="eggNOG" id="ENOG50318QZ">
    <property type="taxonomic scope" value="Bacteria"/>
</dbReference>
<evidence type="ECO:0000313" key="1">
    <source>
        <dbReference type="EMBL" id="SEP78145.1"/>
    </source>
</evidence>
<keyword evidence="2" id="KW-1185">Reference proteome</keyword>
<dbReference type="RefSeq" id="WP_074640392.1">
    <property type="nucleotide sequence ID" value="NZ_AP025286.1"/>
</dbReference>
<dbReference type="EMBL" id="FOFU01000001">
    <property type="protein sequence ID" value="SEP78145.1"/>
    <property type="molecule type" value="Genomic_DNA"/>
</dbReference>
<accession>A0A1H9ANL3</accession>
<evidence type="ECO:0000313" key="2">
    <source>
        <dbReference type="Proteomes" id="UP000182360"/>
    </source>
</evidence>
<sequence>MIVDNEDITILDYSFSKKELFLLAKYLRTKQEELPEGLELFYKTLEDSIYNCLSLEEVKRFYS</sequence>
<proteinExistence type="predicted"/>
<gene>
    <name evidence="1" type="ORF">SAMN04487977_101401</name>
</gene>
<dbReference type="Proteomes" id="UP000182360">
    <property type="component" value="Unassembled WGS sequence"/>
</dbReference>
<organism evidence="1 2">
    <name type="scientific">Treponema bryantii</name>
    <dbReference type="NCBI Taxonomy" id="163"/>
    <lineage>
        <taxon>Bacteria</taxon>
        <taxon>Pseudomonadati</taxon>
        <taxon>Spirochaetota</taxon>
        <taxon>Spirochaetia</taxon>
        <taxon>Spirochaetales</taxon>
        <taxon>Treponemataceae</taxon>
        <taxon>Treponema</taxon>
    </lineage>
</organism>
<reference evidence="1 2" key="1">
    <citation type="submission" date="2016-10" db="EMBL/GenBank/DDBJ databases">
        <authorList>
            <person name="de Groot N.N."/>
        </authorList>
    </citation>
    <scope>NUCLEOTIDE SEQUENCE [LARGE SCALE GENOMIC DNA]</scope>
    <source>
        <strain evidence="1 2">B25</strain>
    </source>
</reference>
<name>A0A1H9ANL3_9SPIR</name>
<protein>
    <submittedName>
        <fullName evidence="1">Uncharacterized protein</fullName>
    </submittedName>
</protein>
<dbReference type="STRING" id="163.SAMN04487775_104212"/>
<dbReference type="OrthoDB" id="361707at2"/>